<feature type="transmembrane region" description="Helical" evidence="1">
    <location>
        <begin position="34"/>
        <end position="54"/>
    </location>
</feature>
<keyword evidence="3" id="KW-1185">Reference proteome</keyword>
<evidence type="ECO:0000313" key="3">
    <source>
        <dbReference type="Proteomes" id="UP000011682"/>
    </source>
</evidence>
<keyword evidence="1" id="KW-1133">Transmembrane helix</keyword>
<comment type="caution">
    <text evidence="2">The sequence shown here is derived from an EMBL/GenBank/DDBJ whole genome shotgun (WGS) entry which is preliminary data.</text>
</comment>
<evidence type="ECO:0000313" key="2">
    <source>
        <dbReference type="EMBL" id="EPX56225.1"/>
    </source>
</evidence>
<keyword evidence="1" id="KW-0812">Transmembrane</keyword>
<dbReference type="Proteomes" id="UP000011682">
    <property type="component" value="Unassembled WGS sequence"/>
</dbReference>
<proteinExistence type="predicted"/>
<feature type="transmembrane region" description="Helical" evidence="1">
    <location>
        <begin position="251"/>
        <end position="274"/>
    </location>
</feature>
<dbReference type="AlphaFoldDB" id="S9NVL5"/>
<organism evidence="2 3">
    <name type="scientific">Cystobacter fuscus (strain ATCC 25194 / DSM 2262 / NBRC 100088 / M29)</name>
    <dbReference type="NCBI Taxonomy" id="1242864"/>
    <lineage>
        <taxon>Bacteria</taxon>
        <taxon>Pseudomonadati</taxon>
        <taxon>Myxococcota</taxon>
        <taxon>Myxococcia</taxon>
        <taxon>Myxococcales</taxon>
        <taxon>Cystobacterineae</taxon>
        <taxon>Archangiaceae</taxon>
        <taxon>Cystobacter</taxon>
    </lineage>
</organism>
<sequence length="296" mass="31639">MLTLAFAFVLAVALFVLARSWIWRLEEGAGPSSFRAFVACGLVYAGLYGCALGWVMEQSMLLGVCATFFSFPLVFGGVRQIAGYFGFDPVYYTASGGALAALGLFFSLVVFSGPLTQVGLLVRTVEVRELPGTLGGAFHLLGATQRTDLAFERAFGREGTGLRNVKLAPIVPRGWTPAQPVPAWLLCRQYDSAYEEDCRWGFNTEDVVDTVVPSALGSANGAQLMEEAASAAGLQNAPGAKLLSRTDDADGAVLGVVLRGLLLPLFFVGAFVVLARIGRHHDELADKSARRHPDSE</sequence>
<reference evidence="2" key="1">
    <citation type="submission" date="2013-05" db="EMBL/GenBank/DDBJ databases">
        <title>Genome assembly of Cystobacter fuscus DSM 2262.</title>
        <authorList>
            <person name="Sharma G."/>
            <person name="Khatri I."/>
            <person name="Kaur C."/>
            <person name="Mayilraj S."/>
            <person name="Subramanian S."/>
        </authorList>
    </citation>
    <scope>NUCLEOTIDE SEQUENCE [LARGE SCALE GENOMIC DNA]</scope>
    <source>
        <strain evidence="2">DSM 2262</strain>
    </source>
</reference>
<keyword evidence="1" id="KW-0472">Membrane</keyword>
<accession>S9NVL5</accession>
<protein>
    <submittedName>
        <fullName evidence="2">Uncharacterized protein</fullName>
    </submittedName>
</protein>
<gene>
    <name evidence="2" type="ORF">D187_007567</name>
</gene>
<evidence type="ECO:0000256" key="1">
    <source>
        <dbReference type="SAM" id="Phobius"/>
    </source>
</evidence>
<feature type="transmembrane region" description="Helical" evidence="1">
    <location>
        <begin position="61"/>
        <end position="78"/>
    </location>
</feature>
<dbReference type="EMBL" id="ANAH02000066">
    <property type="protein sequence ID" value="EPX56225.1"/>
    <property type="molecule type" value="Genomic_DNA"/>
</dbReference>
<name>S9NVL5_CYSF2</name>
<feature type="transmembrane region" description="Helical" evidence="1">
    <location>
        <begin position="90"/>
        <end position="111"/>
    </location>
</feature>